<evidence type="ECO:0000259" key="3">
    <source>
        <dbReference type="Pfam" id="PF01425"/>
    </source>
</evidence>
<comment type="caution">
    <text evidence="4">The sequence shown here is derived from an EMBL/GenBank/DDBJ whole genome shotgun (WGS) entry which is preliminary data.</text>
</comment>
<keyword evidence="5" id="KW-1185">Reference proteome</keyword>
<dbReference type="PROSITE" id="PS51318">
    <property type="entry name" value="TAT"/>
    <property type="match status" value="1"/>
</dbReference>
<dbReference type="SUPFAM" id="SSF75304">
    <property type="entry name" value="Amidase signature (AS) enzymes"/>
    <property type="match status" value="1"/>
</dbReference>
<gene>
    <name evidence="4" type="ORF">ACFO3J_09540</name>
</gene>
<dbReference type="PANTHER" id="PTHR11895">
    <property type="entry name" value="TRANSAMIDASE"/>
    <property type="match status" value="1"/>
</dbReference>
<evidence type="ECO:0000313" key="5">
    <source>
        <dbReference type="Proteomes" id="UP001595765"/>
    </source>
</evidence>
<feature type="compositionally biased region" description="Polar residues" evidence="2">
    <location>
        <begin position="9"/>
        <end position="18"/>
    </location>
</feature>
<comment type="similarity">
    <text evidence="1">Belongs to the amidase family.</text>
</comment>
<dbReference type="Pfam" id="PF01425">
    <property type="entry name" value="Amidase"/>
    <property type="match status" value="1"/>
</dbReference>
<dbReference type="Gene3D" id="3.90.1300.10">
    <property type="entry name" value="Amidase signature (AS) domain"/>
    <property type="match status" value="1"/>
</dbReference>
<accession>A0ABV8HLP4</accession>
<evidence type="ECO:0000256" key="2">
    <source>
        <dbReference type="SAM" id="MobiDB-lite"/>
    </source>
</evidence>
<protein>
    <submittedName>
        <fullName evidence="4">Amidase</fullName>
    </submittedName>
</protein>
<name>A0ABV8HLP4_9ACTN</name>
<dbReference type="InterPro" id="IPR023631">
    <property type="entry name" value="Amidase_dom"/>
</dbReference>
<dbReference type="RefSeq" id="WP_386428052.1">
    <property type="nucleotide sequence ID" value="NZ_JBHSBB010000008.1"/>
</dbReference>
<dbReference type="EMBL" id="JBHSBB010000008">
    <property type="protein sequence ID" value="MFC4031720.1"/>
    <property type="molecule type" value="Genomic_DNA"/>
</dbReference>
<dbReference type="PANTHER" id="PTHR11895:SF7">
    <property type="entry name" value="GLUTAMYL-TRNA(GLN) AMIDOTRANSFERASE SUBUNIT A, MITOCHONDRIAL"/>
    <property type="match status" value="1"/>
</dbReference>
<dbReference type="Proteomes" id="UP001595765">
    <property type="component" value="Unassembled WGS sequence"/>
</dbReference>
<feature type="domain" description="Amidase" evidence="3">
    <location>
        <begin position="132"/>
        <end position="592"/>
    </location>
</feature>
<sequence>MPAERVTPNLANPKNPTTPARAGAPAVPETRQGFSRRAVLGGAAAVTGAAAVSVGAAVPASADSGASAASAFERCLPSVPAIKRRSRLVDYEVVELAALLRARVVTAVQVTTAYLDRIDRFNGPFETYGDNGGYNAFVRIDRAGALAQAAAADTKFARARHTRETLPPLLGIPFGVKDSVAVQGFEAKDGSHAFDGNAALRDATVVHRLREAGAVILGHTIASAFSGSITGTFAGNAWNKAYVPGGSSQGSGVAPIARLAAAAIGEETGGSIMMPSAANGASGIKPSLGTSSVAGLMPLSPGYDVLGPIARSVRDASLILSVILGPDPANDPLTLAAPDPFPAMPLTARGGRKPLSGITIGIPQSDWMRTGKGVQAGTSPQSLYDQDHQTAFARLKQQLTSLGAQVKEFPGLDVTVPANDPYFSSADVLATVDGSPVSPSSAVLSPNRYEIRYWDAVKDFAATRPADQAAALLAQYGRKGPNDTVSSFDSATRFAGAVPASVRVEGEKRRRQLQANYQAALDAAGVDFMLVLSLGAQIGLRTGSGFPVYRAYYQLPNALAWPMVSFPVGYDSTVGLPIAAQFWGPRFSEPEIVQAAIDYQAHFPDYHNAAPPDPVLSTAKVAPHALVVERPTPPELSNDPLIAEEALR</sequence>
<dbReference type="InterPro" id="IPR036928">
    <property type="entry name" value="AS_sf"/>
</dbReference>
<proteinExistence type="inferred from homology"/>
<evidence type="ECO:0000313" key="4">
    <source>
        <dbReference type="EMBL" id="MFC4031720.1"/>
    </source>
</evidence>
<dbReference type="InterPro" id="IPR000120">
    <property type="entry name" value="Amidase"/>
</dbReference>
<evidence type="ECO:0000256" key="1">
    <source>
        <dbReference type="ARBA" id="ARBA00009199"/>
    </source>
</evidence>
<organism evidence="4 5">
    <name type="scientific">Streptomyces polygonati</name>
    <dbReference type="NCBI Taxonomy" id="1617087"/>
    <lineage>
        <taxon>Bacteria</taxon>
        <taxon>Bacillati</taxon>
        <taxon>Actinomycetota</taxon>
        <taxon>Actinomycetes</taxon>
        <taxon>Kitasatosporales</taxon>
        <taxon>Streptomycetaceae</taxon>
        <taxon>Streptomyces</taxon>
    </lineage>
</organism>
<dbReference type="InterPro" id="IPR006311">
    <property type="entry name" value="TAT_signal"/>
</dbReference>
<reference evidence="5" key="1">
    <citation type="journal article" date="2019" name="Int. J. Syst. Evol. Microbiol.">
        <title>The Global Catalogue of Microorganisms (GCM) 10K type strain sequencing project: providing services to taxonomists for standard genome sequencing and annotation.</title>
        <authorList>
            <consortium name="The Broad Institute Genomics Platform"/>
            <consortium name="The Broad Institute Genome Sequencing Center for Infectious Disease"/>
            <person name="Wu L."/>
            <person name="Ma J."/>
        </authorList>
    </citation>
    <scope>NUCLEOTIDE SEQUENCE [LARGE SCALE GENOMIC DNA]</scope>
    <source>
        <strain evidence="5">CGMCC 4.7237</strain>
    </source>
</reference>
<feature type="region of interest" description="Disordered" evidence="2">
    <location>
        <begin position="1"/>
        <end position="27"/>
    </location>
</feature>